<evidence type="ECO:0000313" key="12">
    <source>
        <dbReference type="Proteomes" id="UP000033664"/>
    </source>
</evidence>
<dbReference type="SUPFAM" id="SSF103481">
    <property type="entry name" value="Multidrug resistance efflux transporter EmrE"/>
    <property type="match status" value="2"/>
</dbReference>
<evidence type="ECO:0000259" key="9">
    <source>
        <dbReference type="Pfam" id="PF00892"/>
    </source>
</evidence>
<reference evidence="10 12" key="1">
    <citation type="journal article" date="2015" name="BMC Genomics">
        <title>Genome mining reveals unlocked bioactive potential of marine Gram-negative bacteria.</title>
        <authorList>
            <person name="Machado H."/>
            <person name="Sonnenschein E.C."/>
            <person name="Melchiorsen J."/>
            <person name="Gram L."/>
        </authorList>
    </citation>
    <scope>NUCLEOTIDE SEQUENCE [LARGE SCALE GENOMIC DNA]</scope>
    <source>
        <strain evidence="10 12">S3137</strain>
    </source>
</reference>
<evidence type="ECO:0000313" key="10">
    <source>
        <dbReference type="EMBL" id="KJZ01971.1"/>
    </source>
</evidence>
<evidence type="ECO:0000256" key="2">
    <source>
        <dbReference type="ARBA" id="ARBA00007362"/>
    </source>
</evidence>
<evidence type="ECO:0000256" key="4">
    <source>
        <dbReference type="ARBA" id="ARBA00022475"/>
    </source>
</evidence>
<evidence type="ECO:0000256" key="6">
    <source>
        <dbReference type="ARBA" id="ARBA00022989"/>
    </source>
</evidence>
<dbReference type="GeneID" id="58227509"/>
<dbReference type="InterPro" id="IPR000620">
    <property type="entry name" value="EamA_dom"/>
</dbReference>
<organism evidence="10 12">
    <name type="scientific">Pseudoalteromonas ruthenica</name>
    <dbReference type="NCBI Taxonomy" id="151081"/>
    <lineage>
        <taxon>Bacteria</taxon>
        <taxon>Pseudomonadati</taxon>
        <taxon>Pseudomonadota</taxon>
        <taxon>Gammaproteobacteria</taxon>
        <taxon>Alteromonadales</taxon>
        <taxon>Pseudoalteromonadaceae</taxon>
        <taxon>Pseudoalteromonas</taxon>
    </lineage>
</organism>
<dbReference type="Pfam" id="PF00892">
    <property type="entry name" value="EamA"/>
    <property type="match status" value="1"/>
</dbReference>
<feature type="transmembrane region" description="Helical" evidence="8">
    <location>
        <begin position="217"/>
        <end position="234"/>
    </location>
</feature>
<dbReference type="AlphaFoldDB" id="A0A0F4PUL0"/>
<dbReference type="EMBL" id="JXXZ01000002">
    <property type="protein sequence ID" value="KJZ01971.1"/>
    <property type="molecule type" value="Genomic_DNA"/>
</dbReference>
<dbReference type="Proteomes" id="UP000305874">
    <property type="component" value="Unassembled WGS sequence"/>
</dbReference>
<name>A0A0F4PUL0_9GAMM</name>
<feature type="transmembrane region" description="Helical" evidence="8">
    <location>
        <begin position="105"/>
        <end position="122"/>
    </location>
</feature>
<dbReference type="PANTHER" id="PTHR22911:SF137">
    <property type="entry name" value="SOLUTE CARRIER FAMILY 35 MEMBER G2-RELATED"/>
    <property type="match status" value="1"/>
</dbReference>
<keyword evidence="7 8" id="KW-0472">Membrane</keyword>
<gene>
    <name evidence="11" type="primary">rarD</name>
    <name evidence="11" type="ORF">CWC05_01155</name>
    <name evidence="10" type="ORF">TW72_03285</name>
</gene>
<dbReference type="EMBL" id="PNCG01000001">
    <property type="protein sequence ID" value="TMP88992.1"/>
    <property type="molecule type" value="Genomic_DNA"/>
</dbReference>
<keyword evidence="6 8" id="KW-1133">Transmembrane helix</keyword>
<evidence type="ECO:0000313" key="13">
    <source>
        <dbReference type="Proteomes" id="UP000305874"/>
    </source>
</evidence>
<accession>A0A0F4PUL0</accession>
<reference evidence="11 13" key="2">
    <citation type="submission" date="2017-12" db="EMBL/GenBank/DDBJ databases">
        <authorList>
            <person name="Paulsen S."/>
            <person name="Gram L.K."/>
        </authorList>
    </citation>
    <scope>NUCLEOTIDE SEQUENCE [LARGE SCALE GENOMIC DNA]</scope>
    <source>
        <strain evidence="11 13">S2897</strain>
    </source>
</reference>
<dbReference type="RefSeq" id="WP_045979326.1">
    <property type="nucleotide sequence ID" value="NZ_CP023396.1"/>
</dbReference>
<dbReference type="InterPro" id="IPR004626">
    <property type="entry name" value="RarD"/>
</dbReference>
<evidence type="ECO:0000256" key="3">
    <source>
        <dbReference type="ARBA" id="ARBA00022448"/>
    </source>
</evidence>
<keyword evidence="5 8" id="KW-0812">Transmembrane</keyword>
<feature type="transmembrane region" description="Helical" evidence="8">
    <location>
        <begin position="152"/>
        <end position="168"/>
    </location>
</feature>
<evidence type="ECO:0000256" key="5">
    <source>
        <dbReference type="ARBA" id="ARBA00022692"/>
    </source>
</evidence>
<dbReference type="GO" id="GO:0005886">
    <property type="term" value="C:plasma membrane"/>
    <property type="evidence" value="ECO:0007669"/>
    <property type="project" value="UniProtKB-SubCell"/>
</dbReference>
<reference evidence="11" key="4">
    <citation type="submission" date="2019-09" db="EMBL/GenBank/DDBJ databases">
        <title>Co-occurence of chitin degradation, pigmentation and bioactivity in marine Pseudoalteromonas.</title>
        <authorList>
            <person name="Sonnenschein E.C."/>
            <person name="Bech P.K."/>
        </authorList>
    </citation>
    <scope>NUCLEOTIDE SEQUENCE</scope>
    <source>
        <strain evidence="11">S2897</strain>
    </source>
</reference>
<dbReference type="InterPro" id="IPR037185">
    <property type="entry name" value="EmrE-like"/>
</dbReference>
<feature type="transmembrane region" description="Helical" evidence="8">
    <location>
        <begin position="129"/>
        <end position="146"/>
    </location>
</feature>
<evidence type="ECO:0000256" key="8">
    <source>
        <dbReference type="SAM" id="Phobius"/>
    </source>
</evidence>
<dbReference type="Proteomes" id="UP000033664">
    <property type="component" value="Unassembled WGS sequence"/>
</dbReference>
<comment type="caution">
    <text evidence="10">The sequence shown here is derived from an EMBL/GenBank/DDBJ whole genome shotgun (WGS) entry which is preliminary data.</text>
</comment>
<evidence type="ECO:0000313" key="11">
    <source>
        <dbReference type="EMBL" id="TMP88992.1"/>
    </source>
</evidence>
<dbReference type="STRING" id="151081.TW72_03285"/>
<comment type="similarity">
    <text evidence="2">Belongs to the EamA transporter family.</text>
</comment>
<feature type="transmembrane region" description="Helical" evidence="8">
    <location>
        <begin position="73"/>
        <end position="93"/>
    </location>
</feature>
<comment type="subcellular location">
    <subcellularLocation>
        <location evidence="1">Cell membrane</location>
        <topology evidence="1">Multi-pass membrane protein</topology>
    </subcellularLocation>
</comment>
<protein>
    <submittedName>
        <fullName evidence="10">Chloramphenical resistance permease RarD</fullName>
    </submittedName>
    <submittedName>
        <fullName evidence="11">EamA family transporter RarD</fullName>
    </submittedName>
</protein>
<feature type="transmembrane region" description="Helical" evidence="8">
    <location>
        <begin position="44"/>
        <end position="61"/>
    </location>
</feature>
<dbReference type="eggNOG" id="COG2962">
    <property type="taxonomic scope" value="Bacteria"/>
</dbReference>
<dbReference type="PATRIC" id="fig|151081.8.peg.1834"/>
<evidence type="ECO:0000256" key="7">
    <source>
        <dbReference type="ARBA" id="ARBA00023136"/>
    </source>
</evidence>
<feature type="transmembrane region" description="Helical" evidence="8">
    <location>
        <begin position="271"/>
        <end position="289"/>
    </location>
</feature>
<keyword evidence="3" id="KW-0813">Transport</keyword>
<keyword evidence="12" id="KW-1185">Reference proteome</keyword>
<dbReference type="PANTHER" id="PTHR22911">
    <property type="entry name" value="ACYL-MALONYL CONDENSING ENZYME-RELATED"/>
    <property type="match status" value="1"/>
</dbReference>
<keyword evidence="4" id="KW-1003">Cell membrane</keyword>
<feature type="transmembrane region" description="Helical" evidence="8">
    <location>
        <begin position="246"/>
        <end position="265"/>
    </location>
</feature>
<dbReference type="NCBIfam" id="TIGR00688">
    <property type="entry name" value="rarD"/>
    <property type="match status" value="1"/>
</dbReference>
<sequence>MSSDAQAKKGMLFAALAFTMWGVAPVYFKQLLAVPALEILAHRVIWSVLFLLLVVAVLRQWRNVQVIIKQPKYLLMLVVSATLLGFNWGLFIWAVNNDHMLDASLGYYINPLLNVLLGVTFLSERLRKWQLFAVALALTGVAIQLISFGSFPVVAFALAGSFATYGLIRKKMPVESLPGLLLEAVILFPVALAYWYFSTPTASSDLMVNSWQLNTLLVSAGIVTTLPLLCFTAAAKRLQYTTIGFFQYIGPSLMFLLAVVFYGEVFDAERIVTFACIWAALLVFSWDSWRFSRNARAQQQGTVNRASLR</sequence>
<feature type="domain" description="EamA" evidence="9">
    <location>
        <begin position="9"/>
        <end position="143"/>
    </location>
</feature>
<reference evidence="13" key="3">
    <citation type="submission" date="2019-06" db="EMBL/GenBank/DDBJ databases">
        <title>Co-occurence of chitin degradation, pigmentation and bioactivity in marine Pseudoalteromonas.</title>
        <authorList>
            <person name="Sonnenschein E.C."/>
            <person name="Bech P.K."/>
        </authorList>
    </citation>
    <scope>NUCLEOTIDE SEQUENCE [LARGE SCALE GENOMIC DNA]</scope>
    <source>
        <strain evidence="13">S2897</strain>
    </source>
</reference>
<proteinExistence type="inferred from homology"/>
<feature type="transmembrane region" description="Helical" evidence="8">
    <location>
        <begin position="180"/>
        <end position="197"/>
    </location>
</feature>
<evidence type="ECO:0000256" key="1">
    <source>
        <dbReference type="ARBA" id="ARBA00004651"/>
    </source>
</evidence>
<dbReference type="OrthoDB" id="369870at2"/>